<name>A0A4V6NNE5_9ACTN</name>
<keyword evidence="1" id="KW-0812">Transmembrane</keyword>
<dbReference type="AlphaFoldDB" id="A0A4V6NNE5"/>
<dbReference type="RefSeq" id="WP_158291104.1">
    <property type="nucleotide sequence ID" value="NZ_SLWR01000016.1"/>
</dbReference>
<evidence type="ECO:0000313" key="2">
    <source>
        <dbReference type="EMBL" id="TCO41020.1"/>
    </source>
</evidence>
<protein>
    <submittedName>
        <fullName evidence="2">Uncharacterized protein</fullName>
    </submittedName>
</protein>
<dbReference type="EMBL" id="SLWR01000016">
    <property type="protein sequence ID" value="TCO41020.1"/>
    <property type="molecule type" value="Genomic_DNA"/>
</dbReference>
<gene>
    <name evidence="2" type="ORF">EV646_116111</name>
</gene>
<evidence type="ECO:0000313" key="3">
    <source>
        <dbReference type="Proteomes" id="UP000295573"/>
    </source>
</evidence>
<keyword evidence="1" id="KW-1133">Transmembrane helix</keyword>
<keyword evidence="1" id="KW-0472">Membrane</keyword>
<proteinExistence type="predicted"/>
<organism evidence="2 3">
    <name type="scientific">Kribbella antiqua</name>
    <dbReference type="NCBI Taxonomy" id="2512217"/>
    <lineage>
        <taxon>Bacteria</taxon>
        <taxon>Bacillati</taxon>
        <taxon>Actinomycetota</taxon>
        <taxon>Actinomycetes</taxon>
        <taxon>Propionibacteriales</taxon>
        <taxon>Kribbellaceae</taxon>
        <taxon>Kribbella</taxon>
    </lineage>
</organism>
<reference evidence="2 3" key="1">
    <citation type="journal article" date="2015" name="Stand. Genomic Sci.">
        <title>Genomic Encyclopedia of Bacterial and Archaeal Type Strains, Phase III: the genomes of soil and plant-associated and newly described type strains.</title>
        <authorList>
            <person name="Whitman W.B."/>
            <person name="Woyke T."/>
            <person name="Klenk H.P."/>
            <person name="Zhou Y."/>
            <person name="Lilburn T.G."/>
            <person name="Beck B.J."/>
            <person name="De Vos P."/>
            <person name="Vandamme P."/>
            <person name="Eisen J.A."/>
            <person name="Garrity G."/>
            <person name="Hugenholtz P."/>
            <person name="Kyrpides N.C."/>
        </authorList>
    </citation>
    <scope>NUCLEOTIDE SEQUENCE [LARGE SCALE GENOMIC DNA]</scope>
    <source>
        <strain evidence="2 3">VKM Ac-2541</strain>
    </source>
</reference>
<feature type="transmembrane region" description="Helical" evidence="1">
    <location>
        <begin position="20"/>
        <end position="43"/>
    </location>
</feature>
<accession>A0A4V6NNE5</accession>
<sequence>MTERQRHNWLVRYYRAQLRFNLHVLTALRILPPPIAAWLFAWLRRTETPRRGN</sequence>
<comment type="caution">
    <text evidence="2">The sequence shown here is derived from an EMBL/GenBank/DDBJ whole genome shotgun (WGS) entry which is preliminary data.</text>
</comment>
<keyword evidence="3" id="KW-1185">Reference proteome</keyword>
<dbReference type="Proteomes" id="UP000295573">
    <property type="component" value="Unassembled WGS sequence"/>
</dbReference>
<evidence type="ECO:0000256" key="1">
    <source>
        <dbReference type="SAM" id="Phobius"/>
    </source>
</evidence>